<dbReference type="SUPFAM" id="SSF81383">
    <property type="entry name" value="F-box domain"/>
    <property type="match status" value="1"/>
</dbReference>
<dbReference type="SUPFAM" id="SSF52047">
    <property type="entry name" value="RNI-like"/>
    <property type="match status" value="1"/>
</dbReference>
<evidence type="ECO:0000313" key="1">
    <source>
        <dbReference type="EMBL" id="KXN66860.1"/>
    </source>
</evidence>
<dbReference type="Gene3D" id="1.20.1280.50">
    <property type="match status" value="1"/>
</dbReference>
<dbReference type="EMBL" id="KQ964683">
    <property type="protein sequence ID" value="KXN66860.1"/>
    <property type="molecule type" value="Genomic_DNA"/>
</dbReference>
<accession>A0A137NVL2</accession>
<proteinExistence type="predicted"/>
<evidence type="ECO:0008006" key="3">
    <source>
        <dbReference type="Google" id="ProtNLM"/>
    </source>
</evidence>
<organism evidence="1 2">
    <name type="scientific">Conidiobolus coronatus (strain ATCC 28846 / CBS 209.66 / NRRL 28638)</name>
    <name type="common">Delacroixia coronata</name>
    <dbReference type="NCBI Taxonomy" id="796925"/>
    <lineage>
        <taxon>Eukaryota</taxon>
        <taxon>Fungi</taxon>
        <taxon>Fungi incertae sedis</taxon>
        <taxon>Zoopagomycota</taxon>
        <taxon>Entomophthoromycotina</taxon>
        <taxon>Entomophthoromycetes</taxon>
        <taxon>Entomophthorales</taxon>
        <taxon>Ancylistaceae</taxon>
        <taxon>Conidiobolus</taxon>
    </lineage>
</organism>
<name>A0A137NVL2_CONC2</name>
<keyword evidence="2" id="KW-1185">Reference proteome</keyword>
<dbReference type="InterPro" id="IPR032675">
    <property type="entry name" value="LRR_dom_sf"/>
</dbReference>
<dbReference type="InterPro" id="IPR036047">
    <property type="entry name" value="F-box-like_dom_sf"/>
</dbReference>
<evidence type="ECO:0000313" key="2">
    <source>
        <dbReference type="Proteomes" id="UP000070444"/>
    </source>
</evidence>
<protein>
    <recommendedName>
        <fullName evidence="3">F-box domain-containing protein</fullName>
    </recommendedName>
</protein>
<sequence>MARVLRSALKNSQIKEDLTSKLSVCKKSKVIKRNTKKKLVDKSEGSQQNNIWSISSIISNIFEYTDFKDLVEFNTVCKRWSHLTNPIIHKTIKLQRKRAIQNKIHDKRFNKAAKTDAEVEIRNYYEPRSVYKHDNSINSAPGVSFKAVGIKKIIKGKFITEAAVLPQSLTKLAIQNIYLYKNPELFVQTINSHTSLSEYKFNLYCGSSFIDPFFKRYSTLKTFEYNCGQLDQSQSLIKVFKSNPQLETLKLWLSCCNDELMTSISRHLVNLEEFYFIELYAYRRDKTSIISKFSQPTKIKKLNLAWDRLSICSLNSILLNCPYLEELCLDNFSKLQDLDSDISICLSKSSNIKKLNLKYGNLNVSLLNSVLMNCRRLKVLDIQLPREWKECIKVIGSTCIELEKLAIWPSNKIYGQERNTFYQELYEIEFLSSNSLYKSTLKHPILNQFNFYDSKAEYFKNFQKLKYIEYPYQIYPNRSISNQEIEYNKDLWPNYNLVQKNYKYNFNAKMVNSLT</sequence>
<dbReference type="Gene3D" id="3.80.10.10">
    <property type="entry name" value="Ribonuclease Inhibitor"/>
    <property type="match status" value="2"/>
</dbReference>
<dbReference type="Proteomes" id="UP000070444">
    <property type="component" value="Unassembled WGS sequence"/>
</dbReference>
<dbReference type="AlphaFoldDB" id="A0A137NVL2"/>
<gene>
    <name evidence="1" type="ORF">CONCODRAFT_11208</name>
</gene>
<reference evidence="1 2" key="1">
    <citation type="journal article" date="2015" name="Genome Biol. Evol.">
        <title>Phylogenomic analyses indicate that early fungi evolved digesting cell walls of algal ancestors of land plants.</title>
        <authorList>
            <person name="Chang Y."/>
            <person name="Wang S."/>
            <person name="Sekimoto S."/>
            <person name="Aerts A.L."/>
            <person name="Choi C."/>
            <person name="Clum A."/>
            <person name="LaButti K.M."/>
            <person name="Lindquist E.A."/>
            <person name="Yee Ngan C."/>
            <person name="Ohm R.A."/>
            <person name="Salamov A.A."/>
            <person name="Grigoriev I.V."/>
            <person name="Spatafora J.W."/>
            <person name="Berbee M.L."/>
        </authorList>
    </citation>
    <scope>NUCLEOTIDE SEQUENCE [LARGE SCALE GENOMIC DNA]</scope>
    <source>
        <strain evidence="1 2">NRRL 28638</strain>
    </source>
</reference>